<evidence type="ECO:0000256" key="2">
    <source>
        <dbReference type="ARBA" id="ARBA00001997"/>
    </source>
</evidence>
<evidence type="ECO:0000256" key="7">
    <source>
        <dbReference type="ARBA" id="ARBA00033311"/>
    </source>
</evidence>
<name>A0ABY6CR19_9BACT</name>
<organism evidence="8 9">
    <name type="scientific">Reichenbachiella agarivorans</name>
    <dbReference type="NCBI Taxonomy" id="2979464"/>
    <lineage>
        <taxon>Bacteria</taxon>
        <taxon>Pseudomonadati</taxon>
        <taxon>Bacteroidota</taxon>
        <taxon>Cytophagia</taxon>
        <taxon>Cytophagales</taxon>
        <taxon>Reichenbachiellaceae</taxon>
        <taxon>Reichenbachiella</taxon>
    </lineage>
</organism>
<proteinExistence type="predicted"/>
<dbReference type="PANTHER" id="PTHR21047">
    <property type="entry name" value="DTDP-6-DEOXY-D-GLUCOSE-3,5 EPIMERASE"/>
    <property type="match status" value="1"/>
</dbReference>
<comment type="catalytic activity">
    <reaction evidence="1">
        <text>dTDP-4-dehydro-6-deoxy-alpha-D-glucose = dTDP-4-dehydro-beta-L-rhamnose</text>
        <dbReference type="Rhea" id="RHEA:16969"/>
        <dbReference type="ChEBI" id="CHEBI:57649"/>
        <dbReference type="ChEBI" id="CHEBI:62830"/>
        <dbReference type="EC" id="5.1.3.13"/>
    </reaction>
</comment>
<gene>
    <name evidence="8" type="ORF">N6H18_03095</name>
</gene>
<dbReference type="Gene3D" id="2.60.120.10">
    <property type="entry name" value="Jelly Rolls"/>
    <property type="match status" value="1"/>
</dbReference>
<sequence length="169" mass="19290">MKILKELPGGILLIESPRFQDERGGFMKLFNHDTPLHKYAIAQVNYVQNRESGILRGLHFQKGGFAESKFFRVLTGQINLVYLDVNPESTTYQLSGSYILDQAQLGLLIPEGFATGYEVLTPHTDVLYYSNKDYHPEAEGGVNWQHPLVVNHWKTNMPIVSEKDKNWPL</sequence>
<dbReference type="RefSeq" id="WP_262310373.1">
    <property type="nucleotide sequence ID" value="NZ_CP106679.1"/>
</dbReference>
<evidence type="ECO:0000256" key="1">
    <source>
        <dbReference type="ARBA" id="ARBA00001298"/>
    </source>
</evidence>
<dbReference type="Pfam" id="PF00908">
    <property type="entry name" value="dTDP_sugar_isom"/>
    <property type="match status" value="1"/>
</dbReference>
<dbReference type="InterPro" id="IPR011051">
    <property type="entry name" value="RmlC_Cupin_sf"/>
</dbReference>
<dbReference type="PANTHER" id="PTHR21047:SF2">
    <property type="entry name" value="THYMIDINE DIPHOSPHO-4-KETO-RHAMNOSE 3,5-EPIMERASE"/>
    <property type="match status" value="1"/>
</dbReference>
<evidence type="ECO:0000313" key="9">
    <source>
        <dbReference type="Proteomes" id="UP001065174"/>
    </source>
</evidence>
<dbReference type="EMBL" id="CP106679">
    <property type="protein sequence ID" value="UXP32941.1"/>
    <property type="molecule type" value="Genomic_DNA"/>
</dbReference>
<dbReference type="EC" id="5.1.3.13" evidence="3"/>
<dbReference type="InterPro" id="IPR014710">
    <property type="entry name" value="RmlC-like_jellyroll"/>
</dbReference>
<evidence type="ECO:0000256" key="6">
    <source>
        <dbReference type="ARBA" id="ARBA00031424"/>
    </source>
</evidence>
<dbReference type="InterPro" id="IPR000888">
    <property type="entry name" value="RmlC-like"/>
</dbReference>
<dbReference type="Proteomes" id="UP001065174">
    <property type="component" value="Chromosome"/>
</dbReference>
<evidence type="ECO:0000313" key="8">
    <source>
        <dbReference type="EMBL" id="UXP32941.1"/>
    </source>
</evidence>
<dbReference type="SUPFAM" id="SSF51182">
    <property type="entry name" value="RmlC-like cupins"/>
    <property type="match status" value="1"/>
</dbReference>
<comment type="function">
    <text evidence="2">Catalyzes the epimerization of the C3' and C5'positions of dTDP-6-deoxy-D-xylo-4-hexulose, forming dTDP-6-deoxy-L-lyxo-4-hexulose.</text>
</comment>
<keyword evidence="9" id="KW-1185">Reference proteome</keyword>
<reference evidence="8" key="1">
    <citation type="submission" date="2022-09" db="EMBL/GenBank/DDBJ databases">
        <title>Comparative genomics and taxonomic characterization of three novel marine species of genus Reichenbachiella exhibiting antioxidant and polysaccharide degradation activities.</title>
        <authorList>
            <person name="Muhammad N."/>
            <person name="Lee Y.-J."/>
            <person name="Ko J."/>
            <person name="Kim S.-G."/>
        </authorList>
    </citation>
    <scope>NUCLEOTIDE SEQUENCE</scope>
    <source>
        <strain evidence="8">BKB1-1</strain>
    </source>
</reference>
<accession>A0ABY6CR19</accession>
<evidence type="ECO:0000256" key="5">
    <source>
        <dbReference type="ARBA" id="ARBA00029758"/>
    </source>
</evidence>
<protein>
    <recommendedName>
        <fullName evidence="4">dTDP-4-dehydrorhamnose 3,5-epimerase</fullName>
        <ecNumber evidence="3">5.1.3.13</ecNumber>
    </recommendedName>
    <alternativeName>
        <fullName evidence="6">Thymidine diphospho-4-keto-rhamnose 3,5-epimerase</fullName>
    </alternativeName>
    <alternativeName>
        <fullName evidence="5">dTDP-4-keto-6-deoxyglucose 3,5-epimerase</fullName>
    </alternativeName>
    <alternativeName>
        <fullName evidence="7">dTDP-6-deoxy-D-xylo-4-hexulose 3,5-epimerase</fullName>
    </alternativeName>
</protein>
<evidence type="ECO:0000256" key="4">
    <source>
        <dbReference type="ARBA" id="ARBA00019595"/>
    </source>
</evidence>
<evidence type="ECO:0000256" key="3">
    <source>
        <dbReference type="ARBA" id="ARBA00012098"/>
    </source>
</evidence>